<evidence type="ECO:0000256" key="2">
    <source>
        <dbReference type="ARBA" id="ARBA00023136"/>
    </source>
</evidence>
<dbReference type="Gene3D" id="2.60.40.10">
    <property type="entry name" value="Immunoglobulins"/>
    <property type="match status" value="2"/>
</dbReference>
<reference evidence="5" key="1">
    <citation type="submission" date="2022-01" db="UniProtKB">
        <authorList>
            <consortium name="EnsemblMetazoa"/>
        </authorList>
    </citation>
    <scope>IDENTIFICATION</scope>
</reference>
<dbReference type="OMA" id="CEYELED"/>
<dbReference type="RefSeq" id="XP_014244375.2">
    <property type="nucleotide sequence ID" value="XM_014388889.2"/>
</dbReference>
<keyword evidence="3" id="KW-1015">Disulfide bond</keyword>
<dbReference type="InterPro" id="IPR013162">
    <property type="entry name" value="CD80_C2-set"/>
</dbReference>
<keyword evidence="6" id="KW-1185">Reference proteome</keyword>
<feature type="domain" description="Ig-like" evidence="4">
    <location>
        <begin position="49"/>
        <end position="136"/>
    </location>
</feature>
<dbReference type="GeneID" id="106663799"/>
<dbReference type="SMART" id="SM00409">
    <property type="entry name" value="IG"/>
    <property type="match status" value="1"/>
</dbReference>
<dbReference type="InterPro" id="IPR003599">
    <property type="entry name" value="Ig_sub"/>
</dbReference>
<dbReference type="EnsemblMetazoa" id="XM_014388889.2">
    <property type="protein sequence ID" value="XP_014244375.2"/>
    <property type="gene ID" value="LOC106663799"/>
</dbReference>
<evidence type="ECO:0000313" key="5">
    <source>
        <dbReference type="EnsemblMetazoa" id="XP_014244375.2"/>
    </source>
</evidence>
<keyword evidence="2" id="KW-0472">Membrane</keyword>
<dbReference type="InterPro" id="IPR007110">
    <property type="entry name" value="Ig-like_dom"/>
</dbReference>
<dbReference type="FunFam" id="2.60.40.10:FF:000437">
    <property type="entry name" value="Beat-IIIc, isoform A"/>
    <property type="match status" value="1"/>
</dbReference>
<dbReference type="SUPFAM" id="SSF48726">
    <property type="entry name" value="Immunoglobulin"/>
    <property type="match status" value="2"/>
</dbReference>
<organism evidence="5 6">
    <name type="scientific">Cimex lectularius</name>
    <name type="common">Bed bug</name>
    <name type="synonym">Acanthia lectularia</name>
    <dbReference type="NCBI Taxonomy" id="79782"/>
    <lineage>
        <taxon>Eukaryota</taxon>
        <taxon>Metazoa</taxon>
        <taxon>Ecdysozoa</taxon>
        <taxon>Arthropoda</taxon>
        <taxon>Hexapoda</taxon>
        <taxon>Insecta</taxon>
        <taxon>Pterygota</taxon>
        <taxon>Neoptera</taxon>
        <taxon>Paraneoptera</taxon>
        <taxon>Hemiptera</taxon>
        <taxon>Heteroptera</taxon>
        <taxon>Panheteroptera</taxon>
        <taxon>Cimicomorpha</taxon>
        <taxon>Cimicidae</taxon>
        <taxon>Cimex</taxon>
    </lineage>
</organism>
<dbReference type="OrthoDB" id="6419989at2759"/>
<dbReference type="PANTHER" id="PTHR21261:SF8">
    <property type="entry name" value="BEATEN PATH IA, ISOFORM B-RELATED"/>
    <property type="match status" value="1"/>
</dbReference>
<evidence type="ECO:0000313" key="6">
    <source>
        <dbReference type="Proteomes" id="UP000494040"/>
    </source>
</evidence>
<dbReference type="Pfam" id="PF08205">
    <property type="entry name" value="C2-set_2"/>
    <property type="match status" value="1"/>
</dbReference>
<dbReference type="InterPro" id="IPR013783">
    <property type="entry name" value="Ig-like_fold"/>
</dbReference>
<proteinExistence type="predicted"/>
<dbReference type="Pfam" id="PF13895">
    <property type="entry name" value="Ig_2"/>
    <property type="match status" value="1"/>
</dbReference>
<protein>
    <recommendedName>
        <fullName evidence="4">Ig-like domain-containing protein</fullName>
    </recommendedName>
</protein>
<dbReference type="InterPro" id="IPR036179">
    <property type="entry name" value="Ig-like_dom_sf"/>
</dbReference>
<dbReference type="Proteomes" id="UP000494040">
    <property type="component" value="Unassembled WGS sequence"/>
</dbReference>
<dbReference type="PROSITE" id="PS50835">
    <property type="entry name" value="IG_LIKE"/>
    <property type="match status" value="2"/>
</dbReference>
<evidence type="ECO:0000256" key="3">
    <source>
        <dbReference type="ARBA" id="ARBA00023157"/>
    </source>
</evidence>
<dbReference type="PANTHER" id="PTHR21261">
    <property type="entry name" value="BEAT PROTEIN"/>
    <property type="match status" value="1"/>
</dbReference>
<dbReference type="GO" id="GO:0016020">
    <property type="term" value="C:membrane"/>
    <property type="evidence" value="ECO:0007669"/>
    <property type="project" value="UniProtKB-SubCell"/>
</dbReference>
<dbReference type="KEGG" id="clec:106663799"/>
<accession>A0A8I6RDZ6</accession>
<sequence>MTIFCKALEGIDGVQTTTEEYEEYDFASTDALQGLRHVRVHVPVAVKVGDSAILRCLFELGEDTLYSVKWYKGGREIFRYLPRDTPSIKIFPIIGLEDLHIEKSKSNATHLFIKKVTINLSGRYSCEVSADAPSFRTAFAFGNMNIVVVPKTLPEVHGMKPRYRVGDVLKATCVSKNSRPAANLTWALNGNLIDSEHIIKTSVRNEVKTNLETSISTLSIELQRHHFSESGRLKLRCTASIHNIYWRTSENSAEEEKPKEAVPAQDYRLHVAHSTETTALPSSSSSSSESLFLPAVQNKLWPFYMSVLILYINKYQCTLILY</sequence>
<evidence type="ECO:0000256" key="1">
    <source>
        <dbReference type="ARBA" id="ARBA00004167"/>
    </source>
</evidence>
<feature type="domain" description="Ig-like" evidence="4">
    <location>
        <begin position="150"/>
        <end position="240"/>
    </location>
</feature>
<evidence type="ECO:0000259" key="4">
    <source>
        <dbReference type="PROSITE" id="PS50835"/>
    </source>
</evidence>
<name>A0A8I6RDZ6_CIMLE</name>
<dbReference type="AlphaFoldDB" id="A0A8I6RDZ6"/>
<comment type="subcellular location">
    <subcellularLocation>
        <location evidence="1">Membrane</location>
        <topology evidence="1">Single-pass membrane protein</topology>
    </subcellularLocation>
</comment>